<gene>
    <name evidence="1" type="ORF">SAMN05192563_1004191</name>
</gene>
<evidence type="ECO:0000313" key="1">
    <source>
        <dbReference type="EMBL" id="SFT82416.1"/>
    </source>
</evidence>
<dbReference type="EMBL" id="FPBH01000004">
    <property type="protein sequence ID" value="SFT82416.1"/>
    <property type="molecule type" value="Genomic_DNA"/>
</dbReference>
<evidence type="ECO:0000313" key="2">
    <source>
        <dbReference type="Proteomes" id="UP000198844"/>
    </source>
</evidence>
<dbReference type="Proteomes" id="UP000198844">
    <property type="component" value="Unassembled WGS sequence"/>
</dbReference>
<organism evidence="1 2">
    <name type="scientific">Paraburkholderia aspalathi</name>
    <dbReference type="NCBI Taxonomy" id="1324617"/>
    <lineage>
        <taxon>Bacteria</taxon>
        <taxon>Pseudomonadati</taxon>
        <taxon>Pseudomonadota</taxon>
        <taxon>Betaproteobacteria</taxon>
        <taxon>Burkholderiales</taxon>
        <taxon>Burkholderiaceae</taxon>
        <taxon>Paraburkholderia</taxon>
    </lineage>
</organism>
<protein>
    <submittedName>
        <fullName evidence="1">Uncharacterized protein</fullName>
    </submittedName>
</protein>
<reference evidence="1 2" key="1">
    <citation type="submission" date="2016-10" db="EMBL/GenBank/DDBJ databases">
        <authorList>
            <person name="de Groot N.N."/>
        </authorList>
    </citation>
    <scope>NUCLEOTIDE SEQUENCE [LARGE SCALE GENOMIC DNA]</scope>
    <source>
        <strain evidence="1 2">LMG 27731</strain>
    </source>
</reference>
<proteinExistence type="predicted"/>
<accession>A0A1I7B5F6</accession>
<dbReference type="AlphaFoldDB" id="A0A1I7B5F6"/>
<sequence>MGRKGIEIVVSELELGKVCTTRFQSADFLTLGAYQP</sequence>
<name>A0A1I7B5F6_9BURK</name>